<dbReference type="InterPro" id="IPR011004">
    <property type="entry name" value="Trimer_LpxA-like_sf"/>
</dbReference>
<organism evidence="1">
    <name type="scientific">Paraprevotella clara</name>
    <dbReference type="NCBI Taxonomy" id="454154"/>
    <lineage>
        <taxon>Bacteria</taxon>
        <taxon>Pseudomonadati</taxon>
        <taxon>Bacteroidota</taxon>
        <taxon>Bacteroidia</taxon>
        <taxon>Bacteroidales</taxon>
        <taxon>Prevotellaceae</taxon>
        <taxon>Paraprevotella</taxon>
    </lineage>
</organism>
<evidence type="ECO:0000313" key="1">
    <source>
        <dbReference type="EMBL" id="VYT76048.1"/>
    </source>
</evidence>
<protein>
    <submittedName>
        <fullName evidence="1">Maltose O-acetyltransferase</fullName>
        <ecNumber evidence="1">2.3.1.79</ecNumber>
    </submittedName>
</protein>
<dbReference type="Pfam" id="PF00132">
    <property type="entry name" value="Hexapep"/>
    <property type="match status" value="1"/>
</dbReference>
<dbReference type="AlphaFoldDB" id="A0A6N2ZDG9"/>
<keyword evidence="1" id="KW-0012">Acyltransferase</keyword>
<dbReference type="GO" id="GO:0008925">
    <property type="term" value="F:maltose O-acetyltransferase activity"/>
    <property type="evidence" value="ECO:0007669"/>
    <property type="project" value="UniProtKB-EC"/>
</dbReference>
<gene>
    <name evidence="1" type="primary">maa_3</name>
    <name evidence="1" type="ORF">PCLFYP37_01050</name>
</gene>
<proteinExistence type="predicted"/>
<dbReference type="SUPFAM" id="SSF51161">
    <property type="entry name" value="Trimeric LpxA-like enzymes"/>
    <property type="match status" value="1"/>
</dbReference>
<dbReference type="InterPro" id="IPR001451">
    <property type="entry name" value="Hexapep"/>
</dbReference>
<sequence length="181" mass="19586">MIDILGNVLLRCMNVKIHLIGGKFLSFPIVNICKDAKINIGRNVLFKKGVGQYDYRNSIGCRSKCILSIGNDCTFSSTIIDVRKSVTIGNGCTFEDGVVIIDSDAHSLDFRDRRISEKDEANKINAAILIGDNVHVCIGSLILKGVTIGNNVRIGPHAVVTKSIPDNCVVEGNPARIAGYV</sequence>
<keyword evidence="1" id="KW-0808">Transferase</keyword>
<dbReference type="PANTHER" id="PTHR23416">
    <property type="entry name" value="SIALIC ACID SYNTHASE-RELATED"/>
    <property type="match status" value="1"/>
</dbReference>
<name>A0A6N2ZDG9_9BACT</name>
<dbReference type="EC" id="2.3.1.79" evidence="1"/>
<dbReference type="CDD" id="cd04647">
    <property type="entry name" value="LbH_MAT_like"/>
    <property type="match status" value="1"/>
</dbReference>
<dbReference type="EMBL" id="CACRUT010000006">
    <property type="protein sequence ID" value="VYT76048.1"/>
    <property type="molecule type" value="Genomic_DNA"/>
</dbReference>
<dbReference type="Gene3D" id="2.160.10.10">
    <property type="entry name" value="Hexapeptide repeat proteins"/>
    <property type="match status" value="1"/>
</dbReference>
<dbReference type="InterPro" id="IPR051159">
    <property type="entry name" value="Hexapeptide_acetyltransf"/>
</dbReference>
<reference evidence="1" key="1">
    <citation type="submission" date="2019-11" db="EMBL/GenBank/DDBJ databases">
        <authorList>
            <person name="Feng L."/>
        </authorList>
    </citation>
    <scope>NUCLEOTIDE SEQUENCE</scope>
    <source>
        <strain evidence="1">PclaraLFYP37</strain>
    </source>
</reference>
<dbReference type="PANTHER" id="PTHR23416:SF78">
    <property type="entry name" value="LIPOPOLYSACCHARIDE BIOSYNTHESIS O-ACETYL TRANSFERASE WBBJ-RELATED"/>
    <property type="match status" value="1"/>
</dbReference>
<accession>A0A6N2ZDG9</accession>